<reference evidence="2 3" key="1">
    <citation type="submission" date="2023-01" db="EMBL/GenBank/DDBJ databases">
        <authorList>
            <person name="Kreplak J."/>
        </authorList>
    </citation>
    <scope>NUCLEOTIDE SEQUENCE [LARGE SCALE GENOMIC DNA]</scope>
</reference>
<dbReference type="AlphaFoldDB" id="A0AAV1B0Z4"/>
<dbReference type="EMBL" id="OX451740">
    <property type="protein sequence ID" value="CAI8615123.1"/>
    <property type="molecule type" value="Genomic_DNA"/>
</dbReference>
<feature type="compositionally biased region" description="Low complexity" evidence="1">
    <location>
        <begin position="83"/>
        <end position="101"/>
    </location>
</feature>
<accession>A0AAV1B0Z4</accession>
<proteinExistence type="predicted"/>
<protein>
    <submittedName>
        <fullName evidence="2">Uncharacterized protein</fullName>
    </submittedName>
</protein>
<feature type="region of interest" description="Disordered" evidence="1">
    <location>
        <begin position="69"/>
        <end position="112"/>
    </location>
</feature>
<name>A0AAV1B0Z4_VICFA</name>
<dbReference type="PANTHER" id="PTHR48210">
    <property type="entry name" value="OS05G0352800 PROTEIN"/>
    <property type="match status" value="1"/>
</dbReference>
<keyword evidence="3" id="KW-1185">Reference proteome</keyword>
<dbReference type="Proteomes" id="UP001157006">
    <property type="component" value="Chromosome 5"/>
</dbReference>
<dbReference type="PANTHER" id="PTHR48210:SF1">
    <property type="entry name" value="OS05G0352800 PROTEIN"/>
    <property type="match status" value="1"/>
</dbReference>
<evidence type="ECO:0000313" key="3">
    <source>
        <dbReference type="Proteomes" id="UP001157006"/>
    </source>
</evidence>
<evidence type="ECO:0000256" key="1">
    <source>
        <dbReference type="SAM" id="MobiDB-lite"/>
    </source>
</evidence>
<evidence type="ECO:0000313" key="2">
    <source>
        <dbReference type="EMBL" id="CAI8615123.1"/>
    </source>
</evidence>
<sequence length="112" mass="12624">MEKSIIHQIIFRAVFDRATFQEGRVELYLKKQYAADTLDHYSRFVIARVGARTRPCDLRLHLMKEISGMPTSLNRERTRPAVSPETTSESSNESSSSSGTEAVDTADSFLVL</sequence>
<gene>
    <name evidence="2" type="ORF">VFH_V163640</name>
</gene>
<organism evidence="2 3">
    <name type="scientific">Vicia faba</name>
    <name type="common">Broad bean</name>
    <name type="synonym">Faba vulgaris</name>
    <dbReference type="NCBI Taxonomy" id="3906"/>
    <lineage>
        <taxon>Eukaryota</taxon>
        <taxon>Viridiplantae</taxon>
        <taxon>Streptophyta</taxon>
        <taxon>Embryophyta</taxon>
        <taxon>Tracheophyta</taxon>
        <taxon>Spermatophyta</taxon>
        <taxon>Magnoliopsida</taxon>
        <taxon>eudicotyledons</taxon>
        <taxon>Gunneridae</taxon>
        <taxon>Pentapetalae</taxon>
        <taxon>rosids</taxon>
        <taxon>fabids</taxon>
        <taxon>Fabales</taxon>
        <taxon>Fabaceae</taxon>
        <taxon>Papilionoideae</taxon>
        <taxon>50 kb inversion clade</taxon>
        <taxon>NPAAA clade</taxon>
        <taxon>Hologalegina</taxon>
        <taxon>IRL clade</taxon>
        <taxon>Fabeae</taxon>
        <taxon>Vicia</taxon>
    </lineage>
</organism>